<dbReference type="AlphaFoldDB" id="A0A318S8Z2"/>
<sequence>MSSAGRLAVFTLGAALLTSSPARLLSVEAPVLVHFGGLALVYAKDGLPRLDASGTLLVPVATTCALVGATCERKSLTLRATLGDVSVQLPVTDEAGNAFVPLRRFTNGLGLGVAWQPSLHGAVVSDAANRGDLASIADYDVGSAVSPVGRLWARFEPKANSRLLDLTVRAERGLLTIESVFSKLSTGALAVTGAAALGTPDNPSVKFACARSGSSCTVTIDRDASYALVRTRRTEAP</sequence>
<dbReference type="Proteomes" id="UP000248326">
    <property type="component" value="Unassembled WGS sequence"/>
</dbReference>
<gene>
    <name evidence="1" type="ORF">DES52_10234</name>
</gene>
<evidence type="ECO:0000313" key="2">
    <source>
        <dbReference type="Proteomes" id="UP000248326"/>
    </source>
</evidence>
<evidence type="ECO:0000313" key="1">
    <source>
        <dbReference type="EMBL" id="PYE55671.1"/>
    </source>
</evidence>
<name>A0A318S8Z2_9DEIO</name>
<keyword evidence="2" id="KW-1185">Reference proteome</keyword>
<protein>
    <submittedName>
        <fullName evidence="1">Uncharacterized protein</fullName>
    </submittedName>
</protein>
<dbReference type="RefSeq" id="WP_110885238.1">
    <property type="nucleotide sequence ID" value="NZ_QJSX01000002.1"/>
</dbReference>
<reference evidence="1 2" key="1">
    <citation type="submission" date="2018-06" db="EMBL/GenBank/DDBJ databases">
        <title>Genomic Encyclopedia of Type Strains, Phase IV (KMG-IV): sequencing the most valuable type-strain genomes for metagenomic binning, comparative biology and taxonomic classification.</title>
        <authorList>
            <person name="Goeker M."/>
        </authorList>
    </citation>
    <scope>NUCLEOTIDE SEQUENCE [LARGE SCALE GENOMIC DNA]</scope>
    <source>
        <strain evidence="1 2">DSM 18048</strain>
    </source>
</reference>
<organism evidence="1 2">
    <name type="scientific">Deinococcus yavapaiensis KR-236</name>
    <dbReference type="NCBI Taxonomy" id="694435"/>
    <lineage>
        <taxon>Bacteria</taxon>
        <taxon>Thermotogati</taxon>
        <taxon>Deinococcota</taxon>
        <taxon>Deinococci</taxon>
        <taxon>Deinococcales</taxon>
        <taxon>Deinococcaceae</taxon>
        <taxon>Deinococcus</taxon>
    </lineage>
</organism>
<dbReference type="EMBL" id="QJSX01000002">
    <property type="protein sequence ID" value="PYE55671.1"/>
    <property type="molecule type" value="Genomic_DNA"/>
</dbReference>
<proteinExistence type="predicted"/>
<comment type="caution">
    <text evidence="1">The sequence shown here is derived from an EMBL/GenBank/DDBJ whole genome shotgun (WGS) entry which is preliminary data.</text>
</comment>
<accession>A0A318S8Z2</accession>